<keyword evidence="7" id="KW-1185">Reference proteome</keyword>
<evidence type="ECO:0000313" key="6">
    <source>
        <dbReference type="EMBL" id="MFC5502960.1"/>
    </source>
</evidence>
<evidence type="ECO:0000256" key="2">
    <source>
        <dbReference type="ARBA" id="ARBA00023125"/>
    </source>
</evidence>
<dbReference type="RefSeq" id="WP_386740678.1">
    <property type="nucleotide sequence ID" value="NZ_JBHSMG010000003.1"/>
</dbReference>
<protein>
    <submittedName>
        <fullName evidence="6">TetR/AcrR family transcriptional regulator</fullName>
    </submittedName>
</protein>
<evidence type="ECO:0000259" key="5">
    <source>
        <dbReference type="PROSITE" id="PS50977"/>
    </source>
</evidence>
<proteinExistence type="predicted"/>
<keyword evidence="2 4" id="KW-0238">DNA-binding</keyword>
<evidence type="ECO:0000256" key="4">
    <source>
        <dbReference type="PROSITE-ProRule" id="PRU00335"/>
    </source>
</evidence>
<evidence type="ECO:0000313" key="7">
    <source>
        <dbReference type="Proteomes" id="UP001596039"/>
    </source>
</evidence>
<dbReference type="SUPFAM" id="SSF46689">
    <property type="entry name" value="Homeodomain-like"/>
    <property type="match status" value="1"/>
</dbReference>
<organism evidence="6 7">
    <name type="scientific">Lysinimonas soli</name>
    <dbReference type="NCBI Taxonomy" id="1074233"/>
    <lineage>
        <taxon>Bacteria</taxon>
        <taxon>Bacillati</taxon>
        <taxon>Actinomycetota</taxon>
        <taxon>Actinomycetes</taxon>
        <taxon>Micrococcales</taxon>
        <taxon>Microbacteriaceae</taxon>
        <taxon>Lysinimonas</taxon>
    </lineage>
</organism>
<dbReference type="InterPro" id="IPR001647">
    <property type="entry name" value="HTH_TetR"/>
</dbReference>
<name>A0ABW0NSB1_9MICO</name>
<comment type="caution">
    <text evidence="6">The sequence shown here is derived from an EMBL/GenBank/DDBJ whole genome shotgun (WGS) entry which is preliminary data.</text>
</comment>
<dbReference type="InterPro" id="IPR009057">
    <property type="entry name" value="Homeodomain-like_sf"/>
</dbReference>
<dbReference type="PANTHER" id="PTHR47506">
    <property type="entry name" value="TRANSCRIPTIONAL REGULATORY PROTEIN"/>
    <property type="match status" value="1"/>
</dbReference>
<accession>A0ABW0NSB1</accession>
<keyword evidence="3" id="KW-0804">Transcription</keyword>
<feature type="domain" description="HTH tetR-type" evidence="5">
    <location>
        <begin position="15"/>
        <end position="75"/>
    </location>
</feature>
<dbReference type="Gene3D" id="1.10.357.10">
    <property type="entry name" value="Tetracycline Repressor, domain 2"/>
    <property type="match status" value="1"/>
</dbReference>
<dbReference type="Pfam" id="PF00440">
    <property type="entry name" value="TetR_N"/>
    <property type="match status" value="1"/>
</dbReference>
<reference evidence="7" key="1">
    <citation type="journal article" date="2019" name="Int. J. Syst. Evol. Microbiol.">
        <title>The Global Catalogue of Microorganisms (GCM) 10K type strain sequencing project: providing services to taxonomists for standard genome sequencing and annotation.</title>
        <authorList>
            <consortium name="The Broad Institute Genomics Platform"/>
            <consortium name="The Broad Institute Genome Sequencing Center for Infectious Disease"/>
            <person name="Wu L."/>
            <person name="Ma J."/>
        </authorList>
    </citation>
    <scope>NUCLEOTIDE SEQUENCE [LARGE SCALE GENOMIC DNA]</scope>
    <source>
        <strain evidence="7">CGMCC 4.6997</strain>
    </source>
</reference>
<dbReference type="Proteomes" id="UP001596039">
    <property type="component" value="Unassembled WGS sequence"/>
</dbReference>
<evidence type="ECO:0000256" key="1">
    <source>
        <dbReference type="ARBA" id="ARBA00023015"/>
    </source>
</evidence>
<keyword evidence="1" id="KW-0805">Transcription regulation</keyword>
<gene>
    <name evidence="6" type="ORF">ACFPJ4_11985</name>
</gene>
<dbReference type="PROSITE" id="PS50977">
    <property type="entry name" value="HTH_TETR_2"/>
    <property type="match status" value="1"/>
</dbReference>
<dbReference type="PANTHER" id="PTHR47506:SF6">
    <property type="entry name" value="HTH-TYPE TRANSCRIPTIONAL REPRESSOR NEMR"/>
    <property type="match status" value="1"/>
</dbReference>
<sequence>MTDEEWKSPITPKGRETTRALLDAGELIAARDGLSDLSVAAVTAEAGVAKGTFYIHFADRARFVEALRERFLSEVEEAVLAAVAPHPPGRDFLLAAIDSYLDVCLAHRSVKTLTLEAGGVGESGRPLAARFEQLVEPSLKVLGLTPVQINARLLIALASETAAIEWDAATRDSGARDALRRWILRV</sequence>
<feature type="DNA-binding region" description="H-T-H motif" evidence="4">
    <location>
        <begin position="38"/>
        <end position="57"/>
    </location>
</feature>
<dbReference type="EMBL" id="JBHSMG010000003">
    <property type="protein sequence ID" value="MFC5502960.1"/>
    <property type="molecule type" value="Genomic_DNA"/>
</dbReference>
<evidence type="ECO:0000256" key="3">
    <source>
        <dbReference type="ARBA" id="ARBA00023163"/>
    </source>
</evidence>